<reference evidence="1" key="1">
    <citation type="journal article" date="2013" name="BMC Genomics">
        <title>Unscrambling butterfly oogenesis.</title>
        <authorList>
            <person name="Carter J.M."/>
            <person name="Baker S.C."/>
            <person name="Pink R."/>
            <person name="Carter D.R."/>
            <person name="Collins A."/>
            <person name="Tomlin J."/>
            <person name="Gibbs M."/>
            <person name="Breuker C.J."/>
        </authorList>
    </citation>
    <scope>NUCLEOTIDE SEQUENCE</scope>
    <source>
        <tissue evidence="1">Ovary</tissue>
    </source>
</reference>
<protein>
    <submittedName>
        <fullName evidence="1">Uncharacterized protein</fullName>
    </submittedName>
</protein>
<dbReference type="AlphaFoldDB" id="S4NQE0"/>
<reference evidence="1" key="2">
    <citation type="submission" date="2013-05" db="EMBL/GenBank/DDBJ databases">
        <authorList>
            <person name="Carter J.-M."/>
            <person name="Baker S.C."/>
            <person name="Pink R."/>
            <person name="Carter D.R.F."/>
            <person name="Collins A."/>
            <person name="Tomlin J."/>
            <person name="Gibbs M."/>
            <person name="Breuker C.J."/>
        </authorList>
    </citation>
    <scope>NUCLEOTIDE SEQUENCE</scope>
    <source>
        <tissue evidence="1">Ovary</tissue>
    </source>
</reference>
<dbReference type="EMBL" id="GAIX01011589">
    <property type="protein sequence ID" value="JAA80971.1"/>
    <property type="molecule type" value="Transcribed_RNA"/>
</dbReference>
<proteinExistence type="predicted"/>
<name>S4NQE0_9NEOP</name>
<accession>S4NQE0</accession>
<organism evidence="1">
    <name type="scientific">Pararge aegeria</name>
    <name type="common">speckled wood butterfly</name>
    <dbReference type="NCBI Taxonomy" id="116150"/>
    <lineage>
        <taxon>Eukaryota</taxon>
        <taxon>Metazoa</taxon>
        <taxon>Ecdysozoa</taxon>
        <taxon>Arthropoda</taxon>
        <taxon>Hexapoda</taxon>
        <taxon>Insecta</taxon>
        <taxon>Pterygota</taxon>
        <taxon>Neoptera</taxon>
        <taxon>Endopterygota</taxon>
        <taxon>Lepidoptera</taxon>
        <taxon>Glossata</taxon>
        <taxon>Ditrysia</taxon>
        <taxon>Papilionoidea</taxon>
        <taxon>Nymphalidae</taxon>
        <taxon>Satyrinae</taxon>
        <taxon>Satyrini</taxon>
        <taxon>Parargina</taxon>
        <taxon>Pararge</taxon>
    </lineage>
</organism>
<sequence>MLIDYRWVKYGEHRLSVTTLILRFYRPRTYSHMLTFDIIVFLNKLLHNTTGVQILNTIIGSYKLRYVQ</sequence>
<evidence type="ECO:0000313" key="1">
    <source>
        <dbReference type="EMBL" id="JAA80971.1"/>
    </source>
</evidence>